<comment type="caution">
    <text evidence="7">The sequence shown here is derived from an EMBL/GenBank/DDBJ whole genome shotgun (WGS) entry which is preliminary data.</text>
</comment>
<dbReference type="AlphaFoldDB" id="A0AA88HBZ9"/>
<keyword evidence="8" id="KW-1185">Reference proteome</keyword>
<sequence length="402" mass="44265">MASKKKVDDKHLEALRSLASLAPNKNCFDCGQKGTTYINMTIGSFVCVSCSGKLRGLNPPHRVKSISMAKFTEEEIGFLKARGNEFCQRVWMGKSNQTDSLEEGDKTQNMERHLIMKYENKKWYVDLPRSLESETCLPPTPNVLGSATLRNKEIQPLPKISAPKSKSLTNQLTPSLSQLEIAAKQLRPGASLTRSGIQIPIPAEKQQNEFSQPSFANFSSFCEGHSAWEESSLRTEEKTSSSKEDKYAALKDLDLIFSSSNNNIAVEEKKNLNDSTLSTMNRFSWGGSTSVLSGFNDSAFSTSSGRSLGSSGDHWVPLHSSSSTSQLWGEPRPLNPFFADLFGGGNNMKNGNSIKTAEETSFPFLAVKSQNSASNSLNPFSVTTVESPPQWQKTNKSFNPFL</sequence>
<keyword evidence="3 5" id="KW-0863">Zinc-finger</keyword>
<reference evidence="7" key="1">
    <citation type="submission" date="2023-07" db="EMBL/GenBank/DDBJ databases">
        <title>Chromosome-level genome assembly of Artemia franciscana.</title>
        <authorList>
            <person name="Jo E."/>
        </authorList>
    </citation>
    <scope>NUCLEOTIDE SEQUENCE</scope>
    <source>
        <tissue evidence="7">Whole body</tissue>
    </source>
</reference>
<evidence type="ECO:0000256" key="3">
    <source>
        <dbReference type="ARBA" id="ARBA00022771"/>
    </source>
</evidence>
<dbReference type="GO" id="GO:0008270">
    <property type="term" value="F:zinc ion binding"/>
    <property type="evidence" value="ECO:0007669"/>
    <property type="project" value="UniProtKB-KW"/>
</dbReference>
<keyword evidence="1" id="KW-0479">Metal-binding</keyword>
<dbReference type="PANTHER" id="PTHR46134">
    <property type="entry name" value="DRONGO, ISOFORM F"/>
    <property type="match status" value="1"/>
</dbReference>
<dbReference type="InterPro" id="IPR038508">
    <property type="entry name" value="ArfGAP_dom_sf"/>
</dbReference>
<keyword evidence="4" id="KW-0862">Zinc</keyword>
<name>A0AA88HBZ9_ARTSF</name>
<organism evidence="7 8">
    <name type="scientific">Artemia franciscana</name>
    <name type="common">Brine shrimp</name>
    <name type="synonym">Artemia sanfranciscana</name>
    <dbReference type="NCBI Taxonomy" id="6661"/>
    <lineage>
        <taxon>Eukaryota</taxon>
        <taxon>Metazoa</taxon>
        <taxon>Ecdysozoa</taxon>
        <taxon>Arthropoda</taxon>
        <taxon>Crustacea</taxon>
        <taxon>Branchiopoda</taxon>
        <taxon>Anostraca</taxon>
        <taxon>Artemiidae</taxon>
        <taxon>Artemia</taxon>
    </lineage>
</organism>
<gene>
    <name evidence="7" type="ORF">QYM36_013027</name>
</gene>
<evidence type="ECO:0000256" key="5">
    <source>
        <dbReference type="PROSITE-ProRule" id="PRU00288"/>
    </source>
</evidence>
<feature type="domain" description="Arf-GAP" evidence="6">
    <location>
        <begin position="9"/>
        <end position="133"/>
    </location>
</feature>
<dbReference type="Pfam" id="PF01412">
    <property type="entry name" value="ArfGap"/>
    <property type="match status" value="1"/>
</dbReference>
<dbReference type="PRINTS" id="PR00405">
    <property type="entry name" value="REVINTRACTNG"/>
</dbReference>
<dbReference type="PANTHER" id="PTHR46134:SF3">
    <property type="entry name" value="ARFGAP WITH FG REPEATS 1"/>
    <property type="match status" value="1"/>
</dbReference>
<dbReference type="CDD" id="cd08838">
    <property type="entry name" value="ArfGap_AGFG"/>
    <property type="match status" value="1"/>
</dbReference>
<evidence type="ECO:0000259" key="6">
    <source>
        <dbReference type="PROSITE" id="PS50115"/>
    </source>
</evidence>
<dbReference type="Proteomes" id="UP001187531">
    <property type="component" value="Unassembled WGS sequence"/>
</dbReference>
<dbReference type="GO" id="GO:0005737">
    <property type="term" value="C:cytoplasm"/>
    <property type="evidence" value="ECO:0007669"/>
    <property type="project" value="TreeGrafter"/>
</dbReference>
<dbReference type="SUPFAM" id="SSF57863">
    <property type="entry name" value="ArfGap/RecO-like zinc finger"/>
    <property type="match status" value="1"/>
</dbReference>
<evidence type="ECO:0000313" key="8">
    <source>
        <dbReference type="Proteomes" id="UP001187531"/>
    </source>
</evidence>
<dbReference type="InterPro" id="IPR001164">
    <property type="entry name" value="ArfGAP_dom"/>
</dbReference>
<evidence type="ECO:0000256" key="2">
    <source>
        <dbReference type="ARBA" id="ARBA00022737"/>
    </source>
</evidence>
<evidence type="ECO:0000313" key="7">
    <source>
        <dbReference type="EMBL" id="KAK2709225.1"/>
    </source>
</evidence>
<dbReference type="GO" id="GO:0016020">
    <property type="term" value="C:membrane"/>
    <property type="evidence" value="ECO:0007669"/>
    <property type="project" value="TreeGrafter"/>
</dbReference>
<dbReference type="PROSITE" id="PS50115">
    <property type="entry name" value="ARFGAP"/>
    <property type="match status" value="1"/>
</dbReference>
<protein>
    <recommendedName>
        <fullName evidence="6">Arf-GAP domain-containing protein</fullName>
    </recommendedName>
</protein>
<dbReference type="InterPro" id="IPR052248">
    <property type="entry name" value="Arf-GAP_FG-repeat_protein"/>
</dbReference>
<evidence type="ECO:0000256" key="1">
    <source>
        <dbReference type="ARBA" id="ARBA00022723"/>
    </source>
</evidence>
<proteinExistence type="predicted"/>
<dbReference type="InterPro" id="IPR037278">
    <property type="entry name" value="ARFGAP/RecO"/>
</dbReference>
<keyword evidence="2" id="KW-0677">Repeat</keyword>
<dbReference type="SMART" id="SM00105">
    <property type="entry name" value="ArfGap"/>
    <property type="match status" value="1"/>
</dbReference>
<evidence type="ECO:0000256" key="4">
    <source>
        <dbReference type="ARBA" id="ARBA00022833"/>
    </source>
</evidence>
<accession>A0AA88HBZ9</accession>
<dbReference type="EMBL" id="JAVRJZ010000017">
    <property type="protein sequence ID" value="KAK2709225.1"/>
    <property type="molecule type" value="Genomic_DNA"/>
</dbReference>
<dbReference type="Gene3D" id="1.10.220.150">
    <property type="entry name" value="Arf GTPase activating protein"/>
    <property type="match status" value="1"/>
</dbReference>
<dbReference type="GO" id="GO:0005096">
    <property type="term" value="F:GTPase activator activity"/>
    <property type="evidence" value="ECO:0007669"/>
    <property type="project" value="InterPro"/>
</dbReference>